<dbReference type="Proteomes" id="UP000886674">
    <property type="component" value="Unassembled WGS sequence"/>
</dbReference>
<name>A0A9E4NN94_9GAMM</name>
<proteinExistence type="predicted"/>
<dbReference type="EMBL" id="JAEPCR010000119">
    <property type="protein sequence ID" value="MCG7980280.1"/>
    <property type="molecule type" value="Genomic_DNA"/>
</dbReference>
<comment type="caution">
    <text evidence="1">The sequence shown here is derived from an EMBL/GenBank/DDBJ whole genome shotgun (WGS) entry which is preliminary data.</text>
</comment>
<accession>A0A9E4NN94</accession>
<organism evidence="1 2">
    <name type="scientific">Candidatus Thiodiazotropha taylori</name>
    <dbReference type="NCBI Taxonomy" id="2792791"/>
    <lineage>
        <taxon>Bacteria</taxon>
        <taxon>Pseudomonadati</taxon>
        <taxon>Pseudomonadota</taxon>
        <taxon>Gammaproteobacteria</taxon>
        <taxon>Chromatiales</taxon>
        <taxon>Sedimenticolaceae</taxon>
        <taxon>Candidatus Thiodiazotropha</taxon>
    </lineage>
</organism>
<evidence type="ECO:0000313" key="2">
    <source>
        <dbReference type="Proteomes" id="UP000886674"/>
    </source>
</evidence>
<evidence type="ECO:0000313" key="1">
    <source>
        <dbReference type="EMBL" id="MCG7980280.1"/>
    </source>
</evidence>
<gene>
    <name evidence="1" type="ORF">JAY77_19300</name>
</gene>
<sequence length="183" mass="21564">MKKRKKKQSEHTFISIMVDEYSTNVYAGINPKLLGTPHYIQNEDDPAYKFETKLEIKGICTDPLDRSGHRFDITMYGTLDKQHLPPTIKELHERNKNGDYLYRKYRGRVYPVYETPPPIAFLEKIRGENHWVTWLWVSPQLVTDSLIVLSGNKQVFVSIHEIKEYRQRQIKSLSIQTVNPEEE</sequence>
<protein>
    <submittedName>
        <fullName evidence="1">Uncharacterized protein</fullName>
    </submittedName>
</protein>
<reference evidence="1" key="1">
    <citation type="journal article" date="2021" name="Proc. Natl. Acad. Sci. U.S.A.">
        <title>Global biogeography of chemosynthetic symbionts reveals both localized and globally distributed symbiont groups. .</title>
        <authorList>
            <person name="Osvatic J.T."/>
            <person name="Wilkins L.G.E."/>
            <person name="Leibrecht L."/>
            <person name="Leray M."/>
            <person name="Zauner S."/>
            <person name="Polzin J."/>
            <person name="Camacho Y."/>
            <person name="Gros O."/>
            <person name="van Gils J.A."/>
            <person name="Eisen J.A."/>
            <person name="Petersen J.M."/>
            <person name="Yuen B."/>
        </authorList>
    </citation>
    <scope>NUCLEOTIDE SEQUENCE</scope>
    <source>
        <strain evidence="1">MAGclacostrist055</strain>
    </source>
</reference>
<dbReference type="AlphaFoldDB" id="A0A9E4NN94"/>